<sequence length="119" mass="13598">MSAGSVTEYTDNLSENGKKYVSDFIGFMREQYPQIDSKICFSMPMWLAGEKMKDGYIAVSAAKNHFSIHFSEEGYVTNIARMVPACKTGKQCINIKYGDDESYQIVKDHVRYLNFFPHS</sequence>
<dbReference type="InterPro" id="IPR014922">
    <property type="entry name" value="YdhG-like"/>
</dbReference>
<gene>
    <name evidence="2" type="ORF">ERS852407_05046</name>
</gene>
<reference evidence="2 3" key="1">
    <citation type="submission" date="2015-09" db="EMBL/GenBank/DDBJ databases">
        <authorList>
            <consortium name="Pathogen Informatics"/>
        </authorList>
    </citation>
    <scope>NUCLEOTIDE SEQUENCE [LARGE SCALE GENOMIC DNA]</scope>
    <source>
        <strain evidence="2 3">2789STDY5608850</strain>
    </source>
</reference>
<name>A0A174KK63_9FIRM</name>
<dbReference type="SUPFAM" id="SSF159888">
    <property type="entry name" value="YdhG-like"/>
    <property type="match status" value="1"/>
</dbReference>
<accession>A0A174KK63</accession>
<feature type="domain" description="YdhG-like" evidence="1">
    <location>
        <begin position="27"/>
        <end position="111"/>
    </location>
</feature>
<dbReference type="Proteomes" id="UP000095651">
    <property type="component" value="Unassembled WGS sequence"/>
</dbReference>
<organism evidence="2 3">
    <name type="scientific">Hungatella hathewayi</name>
    <dbReference type="NCBI Taxonomy" id="154046"/>
    <lineage>
        <taxon>Bacteria</taxon>
        <taxon>Bacillati</taxon>
        <taxon>Bacillota</taxon>
        <taxon>Clostridia</taxon>
        <taxon>Lachnospirales</taxon>
        <taxon>Lachnospiraceae</taxon>
        <taxon>Hungatella</taxon>
    </lineage>
</organism>
<protein>
    <submittedName>
        <fullName evidence="2">Uncharacterized conserved protein</fullName>
    </submittedName>
</protein>
<dbReference type="AlphaFoldDB" id="A0A174KK63"/>
<evidence type="ECO:0000259" key="1">
    <source>
        <dbReference type="Pfam" id="PF08818"/>
    </source>
</evidence>
<evidence type="ECO:0000313" key="2">
    <source>
        <dbReference type="EMBL" id="CUP12383.1"/>
    </source>
</evidence>
<proteinExistence type="predicted"/>
<evidence type="ECO:0000313" key="3">
    <source>
        <dbReference type="Proteomes" id="UP000095651"/>
    </source>
</evidence>
<dbReference type="Pfam" id="PF08818">
    <property type="entry name" value="DUF1801"/>
    <property type="match status" value="1"/>
</dbReference>
<dbReference type="Gene3D" id="3.90.1150.200">
    <property type="match status" value="1"/>
</dbReference>
<dbReference type="EMBL" id="CYZE01000018">
    <property type="protein sequence ID" value="CUP12383.1"/>
    <property type="molecule type" value="Genomic_DNA"/>
</dbReference>
<dbReference type="RefSeq" id="WP_055659355.1">
    <property type="nucleotide sequence ID" value="NZ_CABIXC010000018.1"/>
</dbReference>